<feature type="transmembrane region" description="Helical" evidence="5">
    <location>
        <begin position="47"/>
        <end position="71"/>
    </location>
</feature>
<evidence type="ECO:0000256" key="5">
    <source>
        <dbReference type="RuleBase" id="RU363122"/>
    </source>
</evidence>
<evidence type="ECO:0000313" key="7">
    <source>
        <dbReference type="Proteomes" id="UP000228934"/>
    </source>
</evidence>
<dbReference type="GO" id="GO:0055038">
    <property type="term" value="C:recycling endosome membrane"/>
    <property type="evidence" value="ECO:0007669"/>
    <property type="project" value="TreeGrafter"/>
</dbReference>
<dbReference type="InterPro" id="IPR007273">
    <property type="entry name" value="SCAMP"/>
</dbReference>
<feature type="transmembrane region" description="Helical" evidence="5">
    <location>
        <begin position="7"/>
        <end position="27"/>
    </location>
</feature>
<evidence type="ECO:0000256" key="3">
    <source>
        <dbReference type="ARBA" id="ARBA00022989"/>
    </source>
</evidence>
<name>A0A2G9S1J5_AQUCT</name>
<sequence>TDSSFNFFLFFLIFFCQIIIYVIQAVGIPHWGDSGWILALTMVNTNIAVAVIMMVVACFFTISAAFALFMLKRVSVW</sequence>
<evidence type="ECO:0000313" key="6">
    <source>
        <dbReference type="EMBL" id="PIO33343.1"/>
    </source>
</evidence>
<dbReference type="Pfam" id="PF04144">
    <property type="entry name" value="SCAMP"/>
    <property type="match status" value="1"/>
</dbReference>
<keyword evidence="5" id="KW-0813">Transport</keyword>
<keyword evidence="2 5" id="KW-0812">Transmembrane</keyword>
<evidence type="ECO:0000256" key="2">
    <source>
        <dbReference type="ARBA" id="ARBA00022692"/>
    </source>
</evidence>
<dbReference type="GO" id="GO:0015031">
    <property type="term" value="P:protein transport"/>
    <property type="evidence" value="ECO:0007669"/>
    <property type="project" value="InterPro"/>
</dbReference>
<keyword evidence="4 5" id="KW-0472">Membrane</keyword>
<dbReference type="AlphaFoldDB" id="A0A2G9S1J5"/>
<gene>
    <name evidence="6" type="ORF">AB205_0150590</name>
</gene>
<reference evidence="7" key="1">
    <citation type="journal article" date="2017" name="Nat. Commun.">
        <title>The North American bullfrog draft genome provides insight into hormonal regulation of long noncoding RNA.</title>
        <authorList>
            <person name="Hammond S.A."/>
            <person name="Warren R.L."/>
            <person name="Vandervalk B.P."/>
            <person name="Kucuk E."/>
            <person name="Khan H."/>
            <person name="Gibb E.A."/>
            <person name="Pandoh P."/>
            <person name="Kirk H."/>
            <person name="Zhao Y."/>
            <person name="Jones M."/>
            <person name="Mungall A.J."/>
            <person name="Coope R."/>
            <person name="Pleasance S."/>
            <person name="Moore R.A."/>
            <person name="Holt R.A."/>
            <person name="Round J.M."/>
            <person name="Ohora S."/>
            <person name="Walle B.V."/>
            <person name="Veldhoen N."/>
            <person name="Helbing C.C."/>
            <person name="Birol I."/>
        </authorList>
    </citation>
    <scope>NUCLEOTIDE SEQUENCE [LARGE SCALE GENOMIC DNA]</scope>
</reference>
<organism evidence="6 7">
    <name type="scientific">Aquarana catesbeiana</name>
    <name type="common">American bullfrog</name>
    <name type="synonym">Rana catesbeiana</name>
    <dbReference type="NCBI Taxonomy" id="8400"/>
    <lineage>
        <taxon>Eukaryota</taxon>
        <taxon>Metazoa</taxon>
        <taxon>Chordata</taxon>
        <taxon>Craniata</taxon>
        <taxon>Vertebrata</taxon>
        <taxon>Euteleostomi</taxon>
        <taxon>Amphibia</taxon>
        <taxon>Batrachia</taxon>
        <taxon>Anura</taxon>
        <taxon>Neobatrachia</taxon>
        <taxon>Ranoidea</taxon>
        <taxon>Ranidae</taxon>
        <taxon>Aquarana</taxon>
    </lineage>
</organism>
<accession>A0A2G9S1J5</accession>
<evidence type="ECO:0000256" key="1">
    <source>
        <dbReference type="ARBA" id="ARBA00004141"/>
    </source>
</evidence>
<dbReference type="PANTHER" id="PTHR10687">
    <property type="entry name" value="SECRETORY CARRIER-ASSOCIATED MEMBRANE PROTEIN SCAMP"/>
    <property type="match status" value="1"/>
</dbReference>
<keyword evidence="3 5" id="KW-1133">Transmembrane helix</keyword>
<proteinExistence type="inferred from homology"/>
<comment type="caution">
    <text evidence="5">Lacks conserved residue(s) required for the propagation of feature annotation.</text>
</comment>
<evidence type="ECO:0000256" key="4">
    <source>
        <dbReference type="ARBA" id="ARBA00023136"/>
    </source>
</evidence>
<protein>
    <recommendedName>
        <fullName evidence="5">Secretory carrier-associated membrane protein</fullName>
        <shortName evidence="5">Secretory carrier membrane protein</shortName>
    </recommendedName>
</protein>
<dbReference type="PANTHER" id="PTHR10687:SF7">
    <property type="entry name" value="SECRETORY CARRIER-ASSOCIATED MEMBRANE PROTEIN 2"/>
    <property type="match status" value="1"/>
</dbReference>
<comment type="similarity">
    <text evidence="5">Belongs to the SCAMP family.</text>
</comment>
<keyword evidence="7" id="KW-1185">Reference proteome</keyword>
<comment type="subcellular location">
    <subcellularLocation>
        <location evidence="1 5">Membrane</location>
        <topology evidence="1 5">Multi-pass membrane protein</topology>
    </subcellularLocation>
</comment>
<dbReference type="EMBL" id="KV928785">
    <property type="protein sequence ID" value="PIO33343.1"/>
    <property type="molecule type" value="Genomic_DNA"/>
</dbReference>
<feature type="non-terminal residue" evidence="6">
    <location>
        <position position="1"/>
    </location>
</feature>
<dbReference type="Proteomes" id="UP000228934">
    <property type="component" value="Unassembled WGS sequence"/>
</dbReference>
<dbReference type="GO" id="GO:0032588">
    <property type="term" value="C:trans-Golgi network membrane"/>
    <property type="evidence" value="ECO:0007669"/>
    <property type="project" value="TreeGrafter"/>
</dbReference>